<keyword evidence="2" id="KW-1185">Reference proteome</keyword>
<gene>
    <name evidence="1" type="ORF">PIB30_016188</name>
</gene>
<name>A0ABU6U7J3_9FABA</name>
<protein>
    <submittedName>
        <fullName evidence="1">Uncharacterized protein</fullName>
    </submittedName>
</protein>
<evidence type="ECO:0000313" key="1">
    <source>
        <dbReference type="EMBL" id="MED6156642.1"/>
    </source>
</evidence>
<comment type="caution">
    <text evidence="1">The sequence shown here is derived from an EMBL/GenBank/DDBJ whole genome shotgun (WGS) entry which is preliminary data.</text>
</comment>
<organism evidence="1 2">
    <name type="scientific">Stylosanthes scabra</name>
    <dbReference type="NCBI Taxonomy" id="79078"/>
    <lineage>
        <taxon>Eukaryota</taxon>
        <taxon>Viridiplantae</taxon>
        <taxon>Streptophyta</taxon>
        <taxon>Embryophyta</taxon>
        <taxon>Tracheophyta</taxon>
        <taxon>Spermatophyta</taxon>
        <taxon>Magnoliopsida</taxon>
        <taxon>eudicotyledons</taxon>
        <taxon>Gunneridae</taxon>
        <taxon>Pentapetalae</taxon>
        <taxon>rosids</taxon>
        <taxon>fabids</taxon>
        <taxon>Fabales</taxon>
        <taxon>Fabaceae</taxon>
        <taxon>Papilionoideae</taxon>
        <taxon>50 kb inversion clade</taxon>
        <taxon>dalbergioids sensu lato</taxon>
        <taxon>Dalbergieae</taxon>
        <taxon>Pterocarpus clade</taxon>
        <taxon>Stylosanthes</taxon>
    </lineage>
</organism>
<sequence>MLPSPPPYLFFFSSSIKEDLESAEHATLQSGIFEMRLKPALIQLMKVTGVTLAKSKAEKAWSRKTMEMVDKIMIEQKKTQTSLRLFFFARSRHYLCAADGDFDKSCQYPRHELSSSSSWIRPKIKLSKKLADVSVVSRMHHVEKIVLTTRSFTGKKVIEAKPTAIRATSFRSTWIRRLTRKV</sequence>
<proteinExistence type="predicted"/>
<dbReference type="EMBL" id="JASCZI010120874">
    <property type="protein sequence ID" value="MED6156642.1"/>
    <property type="molecule type" value="Genomic_DNA"/>
</dbReference>
<evidence type="ECO:0000313" key="2">
    <source>
        <dbReference type="Proteomes" id="UP001341840"/>
    </source>
</evidence>
<dbReference type="Proteomes" id="UP001341840">
    <property type="component" value="Unassembled WGS sequence"/>
</dbReference>
<accession>A0ABU6U7J3</accession>
<reference evidence="1 2" key="1">
    <citation type="journal article" date="2023" name="Plants (Basel)">
        <title>Bridging the Gap: Combining Genomics and Transcriptomics Approaches to Understand Stylosanthes scabra, an Orphan Legume from the Brazilian Caatinga.</title>
        <authorList>
            <person name="Ferreira-Neto J.R.C."/>
            <person name="da Silva M.D."/>
            <person name="Binneck E."/>
            <person name="de Melo N.F."/>
            <person name="da Silva R.H."/>
            <person name="de Melo A.L.T.M."/>
            <person name="Pandolfi V."/>
            <person name="Bustamante F.O."/>
            <person name="Brasileiro-Vidal A.C."/>
            <person name="Benko-Iseppon A.M."/>
        </authorList>
    </citation>
    <scope>NUCLEOTIDE SEQUENCE [LARGE SCALE GENOMIC DNA]</scope>
    <source>
        <tissue evidence="1">Leaves</tissue>
    </source>
</reference>